<dbReference type="Proteomes" id="UP000811609">
    <property type="component" value="Chromosome 13"/>
</dbReference>
<protein>
    <submittedName>
        <fullName evidence="2">Uncharacterized protein</fullName>
    </submittedName>
</protein>
<reference evidence="2" key="1">
    <citation type="submission" date="2020-12" db="EMBL/GenBank/DDBJ databases">
        <title>WGS assembly of Carya illinoinensis cv. Pawnee.</title>
        <authorList>
            <person name="Platts A."/>
            <person name="Shu S."/>
            <person name="Wright S."/>
            <person name="Barry K."/>
            <person name="Edger P."/>
            <person name="Pires J.C."/>
            <person name="Schmutz J."/>
        </authorList>
    </citation>
    <scope>NUCLEOTIDE SEQUENCE</scope>
    <source>
        <tissue evidence="2">Leaf</tissue>
    </source>
</reference>
<evidence type="ECO:0000313" key="3">
    <source>
        <dbReference type="Proteomes" id="UP000811609"/>
    </source>
</evidence>
<gene>
    <name evidence="2" type="ORF">CIPAW_13G001700</name>
</gene>
<sequence>MESSNGISEDGGSCYHPLLDSDSIVSNDVRLQQLGYKRELNCSLLYAYLSCSLYFFFLISVFLVLESRSGLSPDLQVKLLGIVDLVRAQMLEIVALETSFLLGPVEYRSENKGRSQCSS</sequence>
<dbReference type="EMBL" id="CM031821">
    <property type="protein sequence ID" value="KAG6630203.1"/>
    <property type="molecule type" value="Genomic_DNA"/>
</dbReference>
<comment type="caution">
    <text evidence="2">The sequence shown here is derived from an EMBL/GenBank/DDBJ whole genome shotgun (WGS) entry which is preliminary data.</text>
</comment>
<organism evidence="2 3">
    <name type="scientific">Carya illinoinensis</name>
    <name type="common">Pecan</name>
    <dbReference type="NCBI Taxonomy" id="32201"/>
    <lineage>
        <taxon>Eukaryota</taxon>
        <taxon>Viridiplantae</taxon>
        <taxon>Streptophyta</taxon>
        <taxon>Embryophyta</taxon>
        <taxon>Tracheophyta</taxon>
        <taxon>Spermatophyta</taxon>
        <taxon>Magnoliopsida</taxon>
        <taxon>eudicotyledons</taxon>
        <taxon>Gunneridae</taxon>
        <taxon>Pentapetalae</taxon>
        <taxon>rosids</taxon>
        <taxon>fabids</taxon>
        <taxon>Fagales</taxon>
        <taxon>Juglandaceae</taxon>
        <taxon>Carya</taxon>
    </lineage>
</organism>
<evidence type="ECO:0000313" key="2">
    <source>
        <dbReference type="EMBL" id="KAG6630203.1"/>
    </source>
</evidence>
<proteinExistence type="predicted"/>
<dbReference type="AlphaFoldDB" id="A0A8T1NMS2"/>
<accession>A0A8T1NMS2</accession>
<keyword evidence="1" id="KW-0812">Transmembrane</keyword>
<keyword evidence="1" id="KW-1133">Transmembrane helix</keyword>
<feature type="transmembrane region" description="Helical" evidence="1">
    <location>
        <begin position="45"/>
        <end position="65"/>
    </location>
</feature>
<evidence type="ECO:0000256" key="1">
    <source>
        <dbReference type="SAM" id="Phobius"/>
    </source>
</evidence>
<keyword evidence="1" id="KW-0472">Membrane</keyword>
<keyword evidence="3" id="KW-1185">Reference proteome</keyword>
<name>A0A8T1NMS2_CARIL</name>